<evidence type="ECO:0000259" key="5">
    <source>
        <dbReference type="Pfam" id="PF00082"/>
    </source>
</evidence>
<keyword evidence="2" id="KW-0645">Protease</keyword>
<dbReference type="PROSITE" id="PS51892">
    <property type="entry name" value="SUBTILASE"/>
    <property type="match status" value="1"/>
</dbReference>
<dbReference type="GO" id="GO:0004252">
    <property type="term" value="F:serine-type endopeptidase activity"/>
    <property type="evidence" value="ECO:0007669"/>
    <property type="project" value="InterPro"/>
</dbReference>
<protein>
    <recommendedName>
        <fullName evidence="5">Peptidase S8/S53 domain-containing protein</fullName>
    </recommendedName>
</protein>
<keyword evidence="4" id="KW-0720">Serine protease</keyword>
<dbReference type="SUPFAM" id="SSF52743">
    <property type="entry name" value="Subtilisin-like"/>
    <property type="match status" value="1"/>
</dbReference>
<sequence>YDSVFTVSAFDPHSNRFSSFSNYGYDIDMTAPGTKITSTYLNNRYVSQSGTSMAAPHVAGAAALYVSQHLKSLTKQNAVTEIRKALLASGDLIRRAGDRDNIHN</sequence>
<evidence type="ECO:0000256" key="3">
    <source>
        <dbReference type="ARBA" id="ARBA00022801"/>
    </source>
</evidence>
<feature type="domain" description="Peptidase S8/S53" evidence="5">
    <location>
        <begin position="1"/>
        <end position="87"/>
    </location>
</feature>
<dbReference type="Pfam" id="PF00082">
    <property type="entry name" value="Peptidase_S8"/>
    <property type="match status" value="1"/>
</dbReference>
<keyword evidence="3" id="KW-0378">Hydrolase</keyword>
<dbReference type="EMBL" id="BART01039152">
    <property type="protein sequence ID" value="GAH11140.1"/>
    <property type="molecule type" value="Genomic_DNA"/>
</dbReference>
<dbReference type="PANTHER" id="PTHR43806">
    <property type="entry name" value="PEPTIDASE S8"/>
    <property type="match status" value="1"/>
</dbReference>
<dbReference type="GO" id="GO:0006508">
    <property type="term" value="P:proteolysis"/>
    <property type="evidence" value="ECO:0007669"/>
    <property type="project" value="UniProtKB-KW"/>
</dbReference>
<comment type="caution">
    <text evidence="6">The sequence shown here is derived from an EMBL/GenBank/DDBJ whole genome shotgun (WGS) entry which is preliminary data.</text>
</comment>
<evidence type="ECO:0000256" key="2">
    <source>
        <dbReference type="ARBA" id="ARBA00022670"/>
    </source>
</evidence>
<dbReference type="Gene3D" id="3.40.50.200">
    <property type="entry name" value="Peptidase S8/S53 domain"/>
    <property type="match status" value="1"/>
</dbReference>
<evidence type="ECO:0000313" key="6">
    <source>
        <dbReference type="EMBL" id="GAH11140.1"/>
    </source>
</evidence>
<dbReference type="InterPro" id="IPR023828">
    <property type="entry name" value="Peptidase_S8_Ser-AS"/>
</dbReference>
<dbReference type="AlphaFoldDB" id="X1DSB8"/>
<dbReference type="PROSITE" id="PS00138">
    <property type="entry name" value="SUBTILASE_SER"/>
    <property type="match status" value="1"/>
</dbReference>
<organism evidence="6">
    <name type="scientific">marine sediment metagenome</name>
    <dbReference type="NCBI Taxonomy" id="412755"/>
    <lineage>
        <taxon>unclassified sequences</taxon>
        <taxon>metagenomes</taxon>
        <taxon>ecological metagenomes</taxon>
    </lineage>
</organism>
<reference evidence="6" key="1">
    <citation type="journal article" date="2014" name="Front. Microbiol.">
        <title>High frequency of phylogenetically diverse reductive dehalogenase-homologous genes in deep subseafloor sedimentary metagenomes.</title>
        <authorList>
            <person name="Kawai M."/>
            <person name="Futagami T."/>
            <person name="Toyoda A."/>
            <person name="Takaki Y."/>
            <person name="Nishi S."/>
            <person name="Hori S."/>
            <person name="Arai W."/>
            <person name="Tsubouchi T."/>
            <person name="Morono Y."/>
            <person name="Uchiyama I."/>
            <person name="Ito T."/>
            <person name="Fujiyama A."/>
            <person name="Inagaki F."/>
            <person name="Takami H."/>
        </authorList>
    </citation>
    <scope>NUCLEOTIDE SEQUENCE</scope>
    <source>
        <strain evidence="6">Expedition CK06-06</strain>
    </source>
</reference>
<dbReference type="InterPro" id="IPR036852">
    <property type="entry name" value="Peptidase_S8/S53_dom_sf"/>
</dbReference>
<dbReference type="InterPro" id="IPR000209">
    <property type="entry name" value="Peptidase_S8/S53_dom"/>
</dbReference>
<dbReference type="PANTHER" id="PTHR43806:SF11">
    <property type="entry name" value="CEREVISIN-RELATED"/>
    <property type="match status" value="1"/>
</dbReference>
<evidence type="ECO:0000256" key="1">
    <source>
        <dbReference type="ARBA" id="ARBA00011073"/>
    </source>
</evidence>
<evidence type="ECO:0000256" key="4">
    <source>
        <dbReference type="ARBA" id="ARBA00022825"/>
    </source>
</evidence>
<feature type="non-terminal residue" evidence="6">
    <location>
        <position position="1"/>
    </location>
</feature>
<dbReference type="InterPro" id="IPR050131">
    <property type="entry name" value="Peptidase_S8_subtilisin-like"/>
</dbReference>
<proteinExistence type="inferred from homology"/>
<comment type="similarity">
    <text evidence="1">Belongs to the peptidase S8 family.</text>
</comment>
<accession>X1DSB8</accession>
<name>X1DSB8_9ZZZZ</name>
<gene>
    <name evidence="6" type="ORF">S01H4_64514</name>
</gene>